<dbReference type="KEGG" id="agv:OJF2_15390"/>
<dbReference type="GO" id="GO:0032259">
    <property type="term" value="P:methylation"/>
    <property type="evidence" value="ECO:0007669"/>
    <property type="project" value="UniProtKB-KW"/>
</dbReference>
<dbReference type="RefSeq" id="WP_168221664.1">
    <property type="nucleotide sequence ID" value="NZ_CP042997.1"/>
</dbReference>
<dbReference type="Pfam" id="PF13489">
    <property type="entry name" value="Methyltransf_23"/>
    <property type="match status" value="1"/>
</dbReference>
<proteinExistence type="predicted"/>
<dbReference type="AlphaFoldDB" id="A0A5B9VXI8"/>
<sequence length="266" mass="30774">MLRAYTEDLSPATRARLLLKTLMFPGTNWVSRDKSRVARMFLQGTPERPVRTLDCGCGNAYFSIEAVRRGSRCLGITIHEWEKRNCEEMRAFRGLSPEALEFRQATLETLAAEPEQNGRYDQVILLDVIEHILDARKALRQIHGLLDEDGLVYITTPDRDWQAHSDRIRVTRYEDGWHVRNGYTFEQLERVLEESGFEPVDRLRFGNLGSTAVTWIQHRIFRSWTDPLTVAFYPLLKLLAVALSPWKDPHTIFVLARKRRAAAPSH</sequence>
<name>A0A5B9VXI8_9BACT</name>
<keyword evidence="1" id="KW-0830">Ubiquinone</keyword>
<keyword evidence="2" id="KW-1185">Reference proteome</keyword>
<dbReference type="GO" id="GO:0008168">
    <property type="term" value="F:methyltransferase activity"/>
    <property type="evidence" value="ECO:0007669"/>
    <property type="project" value="UniProtKB-KW"/>
</dbReference>
<dbReference type="InterPro" id="IPR029063">
    <property type="entry name" value="SAM-dependent_MTases_sf"/>
</dbReference>
<dbReference type="Gene3D" id="3.40.50.150">
    <property type="entry name" value="Vaccinia Virus protein VP39"/>
    <property type="match status" value="1"/>
</dbReference>
<dbReference type="PANTHER" id="PTHR43861">
    <property type="entry name" value="TRANS-ACONITATE 2-METHYLTRANSFERASE-RELATED"/>
    <property type="match status" value="1"/>
</dbReference>
<evidence type="ECO:0000313" key="2">
    <source>
        <dbReference type="Proteomes" id="UP000324233"/>
    </source>
</evidence>
<organism evidence="1 2">
    <name type="scientific">Aquisphaera giovannonii</name>
    <dbReference type="NCBI Taxonomy" id="406548"/>
    <lineage>
        <taxon>Bacteria</taxon>
        <taxon>Pseudomonadati</taxon>
        <taxon>Planctomycetota</taxon>
        <taxon>Planctomycetia</taxon>
        <taxon>Isosphaerales</taxon>
        <taxon>Isosphaeraceae</taxon>
        <taxon>Aquisphaera</taxon>
    </lineage>
</organism>
<dbReference type="EMBL" id="CP042997">
    <property type="protein sequence ID" value="QEH33043.1"/>
    <property type="molecule type" value="Genomic_DNA"/>
</dbReference>
<dbReference type="Proteomes" id="UP000324233">
    <property type="component" value="Chromosome"/>
</dbReference>
<keyword evidence="1" id="KW-0808">Transferase</keyword>
<dbReference type="SUPFAM" id="SSF53335">
    <property type="entry name" value="S-adenosyl-L-methionine-dependent methyltransferases"/>
    <property type="match status" value="1"/>
</dbReference>
<gene>
    <name evidence="1" type="ORF">OJF2_15390</name>
</gene>
<dbReference type="CDD" id="cd02440">
    <property type="entry name" value="AdoMet_MTases"/>
    <property type="match status" value="1"/>
</dbReference>
<accession>A0A5B9VXI8</accession>
<reference evidence="1 2" key="1">
    <citation type="submission" date="2019-08" db="EMBL/GenBank/DDBJ databases">
        <title>Deep-cultivation of Planctomycetes and their phenomic and genomic characterization uncovers novel biology.</title>
        <authorList>
            <person name="Wiegand S."/>
            <person name="Jogler M."/>
            <person name="Boedeker C."/>
            <person name="Pinto D."/>
            <person name="Vollmers J."/>
            <person name="Rivas-Marin E."/>
            <person name="Kohn T."/>
            <person name="Peeters S.H."/>
            <person name="Heuer A."/>
            <person name="Rast P."/>
            <person name="Oberbeckmann S."/>
            <person name="Bunk B."/>
            <person name="Jeske O."/>
            <person name="Meyerdierks A."/>
            <person name="Storesund J.E."/>
            <person name="Kallscheuer N."/>
            <person name="Luecker S."/>
            <person name="Lage O.M."/>
            <person name="Pohl T."/>
            <person name="Merkel B.J."/>
            <person name="Hornburger P."/>
            <person name="Mueller R.-W."/>
            <person name="Bruemmer F."/>
            <person name="Labrenz M."/>
            <person name="Spormann A.M."/>
            <person name="Op den Camp H."/>
            <person name="Overmann J."/>
            <person name="Amann R."/>
            <person name="Jetten M.S.M."/>
            <person name="Mascher T."/>
            <person name="Medema M.H."/>
            <person name="Devos D.P."/>
            <person name="Kaster A.-K."/>
            <person name="Ovreas L."/>
            <person name="Rohde M."/>
            <person name="Galperin M.Y."/>
            <person name="Jogler C."/>
        </authorList>
    </citation>
    <scope>NUCLEOTIDE SEQUENCE [LARGE SCALE GENOMIC DNA]</scope>
    <source>
        <strain evidence="1 2">OJF2</strain>
    </source>
</reference>
<protein>
    <submittedName>
        <fullName evidence="1">Bifunctional 3-demethylubiquinone-9 3-methyltransferase/ 2-octaprenyl-6-hydroxy phenol methylase</fullName>
    </submittedName>
</protein>
<evidence type="ECO:0000313" key="1">
    <source>
        <dbReference type="EMBL" id="QEH33043.1"/>
    </source>
</evidence>
<keyword evidence="1" id="KW-0489">Methyltransferase</keyword>